<feature type="domain" description="Thioredoxin" evidence="6">
    <location>
        <begin position="232"/>
        <end position="358"/>
    </location>
</feature>
<dbReference type="InterPro" id="IPR036249">
    <property type="entry name" value="Thioredoxin-like_sf"/>
</dbReference>
<evidence type="ECO:0000313" key="8">
    <source>
        <dbReference type="Proteomes" id="UP000317646"/>
    </source>
</evidence>
<evidence type="ECO:0000256" key="3">
    <source>
        <dbReference type="ARBA" id="ARBA00023157"/>
    </source>
</evidence>
<feature type="signal peptide" evidence="5">
    <location>
        <begin position="1"/>
        <end position="19"/>
    </location>
</feature>
<dbReference type="PROSITE" id="PS51352">
    <property type="entry name" value="THIOREDOXIN_2"/>
    <property type="match status" value="1"/>
</dbReference>
<dbReference type="PROSITE" id="PS51257">
    <property type="entry name" value="PROKAR_LIPOPROTEIN"/>
    <property type="match status" value="1"/>
</dbReference>
<name>A0A502H205_9BACT</name>
<keyword evidence="2" id="KW-0201">Cytochrome c-type biogenesis</keyword>
<dbReference type="InterPro" id="IPR012336">
    <property type="entry name" value="Thioredoxin-like_fold"/>
</dbReference>
<sequence>MLKSALFLSSFILFLFITGCNSNKLPDNIIVEGFVENLPDGKIYLTDAYDWKIVFDSTKTINGHFKFNLKRDTSFVSFLASVRYPDSTFKAHHQIRNLYYSNVYESKGKLTNSTSGFFLSPEGAVIRGRIGLNSFGEIRVSAGKDNELYQSLSSTGFGYMKHIDSTKRASRIQYFKRTINKHPASYFLFKEIIYDKENYTEKELEELLPLFDEEIQKSKPGRYLKKYLANRTDVNTPYPNLVLSDSKNEQHSIIDPKAKINMLVFWASWCGPCRQEIPALKKVYQAFQNKGLRMASISIDEDHNAWHKALTKENMGWQQFIIQKDQMINTKQQFNVNAIPYIILTDSLGNKIVETTGSGEDNIAILNGAIYKQL</sequence>
<feature type="chain" id="PRO_5021262249" evidence="5">
    <location>
        <begin position="20"/>
        <end position="374"/>
    </location>
</feature>
<gene>
    <name evidence="7" type="ORF">EAH73_07010</name>
</gene>
<evidence type="ECO:0000256" key="1">
    <source>
        <dbReference type="ARBA" id="ARBA00004196"/>
    </source>
</evidence>
<protein>
    <submittedName>
        <fullName evidence="7">AhpC/TSA family protein</fullName>
    </submittedName>
</protein>
<keyword evidence="4" id="KW-0676">Redox-active center</keyword>
<dbReference type="PROSITE" id="PS00194">
    <property type="entry name" value="THIOREDOXIN_1"/>
    <property type="match status" value="1"/>
</dbReference>
<organism evidence="7 8">
    <name type="scientific">Hymenobacter nivis</name>
    <dbReference type="NCBI Taxonomy" id="1850093"/>
    <lineage>
        <taxon>Bacteria</taxon>
        <taxon>Pseudomonadati</taxon>
        <taxon>Bacteroidota</taxon>
        <taxon>Cytophagia</taxon>
        <taxon>Cytophagales</taxon>
        <taxon>Hymenobacteraceae</taxon>
        <taxon>Hymenobacter</taxon>
    </lineage>
</organism>
<evidence type="ECO:0000259" key="6">
    <source>
        <dbReference type="PROSITE" id="PS51352"/>
    </source>
</evidence>
<comment type="caution">
    <text evidence="7">The sequence shown here is derived from an EMBL/GenBank/DDBJ whole genome shotgun (WGS) entry which is preliminary data.</text>
</comment>
<dbReference type="InterPro" id="IPR013766">
    <property type="entry name" value="Thioredoxin_domain"/>
</dbReference>
<dbReference type="RefSeq" id="WP_140465762.1">
    <property type="nucleotide sequence ID" value="NZ_RCYZ01000002.1"/>
</dbReference>
<dbReference type="PANTHER" id="PTHR42852:SF6">
    <property type="entry name" value="THIOL:DISULFIDE INTERCHANGE PROTEIN DSBE"/>
    <property type="match status" value="1"/>
</dbReference>
<dbReference type="OrthoDB" id="6399635at2"/>
<accession>A0A502H205</accession>
<comment type="subcellular location">
    <subcellularLocation>
        <location evidence="1">Cell envelope</location>
    </subcellularLocation>
</comment>
<keyword evidence="3" id="KW-1015">Disulfide bond</keyword>
<reference evidence="7 8" key="1">
    <citation type="journal article" date="2019" name="Environ. Microbiol.">
        <title>Species interactions and distinct microbial communities in high Arctic permafrost affected cryosols are associated with the CH4 and CO2 gas fluxes.</title>
        <authorList>
            <person name="Altshuler I."/>
            <person name="Hamel J."/>
            <person name="Turney S."/>
            <person name="Magnuson E."/>
            <person name="Levesque R."/>
            <person name="Greer C."/>
            <person name="Whyte L.G."/>
        </authorList>
    </citation>
    <scope>NUCLEOTIDE SEQUENCE [LARGE SCALE GENOMIC DNA]</scope>
    <source>
        <strain evidence="7 8">S9.2P</strain>
    </source>
</reference>
<dbReference type="CDD" id="cd02966">
    <property type="entry name" value="TlpA_like_family"/>
    <property type="match status" value="1"/>
</dbReference>
<dbReference type="InterPro" id="IPR050553">
    <property type="entry name" value="Thioredoxin_ResA/DsbE_sf"/>
</dbReference>
<dbReference type="Proteomes" id="UP000317646">
    <property type="component" value="Unassembled WGS sequence"/>
</dbReference>
<dbReference type="SUPFAM" id="SSF52833">
    <property type="entry name" value="Thioredoxin-like"/>
    <property type="match status" value="1"/>
</dbReference>
<evidence type="ECO:0000256" key="4">
    <source>
        <dbReference type="ARBA" id="ARBA00023284"/>
    </source>
</evidence>
<dbReference type="InterPro" id="IPR017937">
    <property type="entry name" value="Thioredoxin_CS"/>
</dbReference>
<keyword evidence="8" id="KW-1185">Reference proteome</keyword>
<evidence type="ECO:0000256" key="5">
    <source>
        <dbReference type="SAM" id="SignalP"/>
    </source>
</evidence>
<dbReference type="PANTHER" id="PTHR42852">
    <property type="entry name" value="THIOL:DISULFIDE INTERCHANGE PROTEIN DSBE"/>
    <property type="match status" value="1"/>
</dbReference>
<evidence type="ECO:0000313" key="7">
    <source>
        <dbReference type="EMBL" id="TPG67458.1"/>
    </source>
</evidence>
<dbReference type="EMBL" id="RCYZ01000002">
    <property type="protein sequence ID" value="TPG67458.1"/>
    <property type="molecule type" value="Genomic_DNA"/>
</dbReference>
<dbReference type="AlphaFoldDB" id="A0A502H205"/>
<dbReference type="GO" id="GO:0030313">
    <property type="term" value="C:cell envelope"/>
    <property type="evidence" value="ECO:0007669"/>
    <property type="project" value="UniProtKB-SubCell"/>
</dbReference>
<proteinExistence type="predicted"/>
<dbReference type="Pfam" id="PF13905">
    <property type="entry name" value="Thioredoxin_8"/>
    <property type="match status" value="1"/>
</dbReference>
<keyword evidence="5" id="KW-0732">Signal</keyword>
<evidence type="ECO:0000256" key="2">
    <source>
        <dbReference type="ARBA" id="ARBA00022748"/>
    </source>
</evidence>
<dbReference type="GO" id="GO:0017004">
    <property type="term" value="P:cytochrome complex assembly"/>
    <property type="evidence" value="ECO:0007669"/>
    <property type="project" value="UniProtKB-KW"/>
</dbReference>
<dbReference type="Gene3D" id="3.40.30.10">
    <property type="entry name" value="Glutaredoxin"/>
    <property type="match status" value="1"/>
</dbReference>